<feature type="region of interest" description="Disordered" evidence="1">
    <location>
        <begin position="103"/>
        <end position="133"/>
    </location>
</feature>
<evidence type="ECO:0000256" key="1">
    <source>
        <dbReference type="SAM" id="MobiDB-lite"/>
    </source>
</evidence>
<proteinExistence type="predicted"/>
<dbReference type="AlphaFoldDB" id="A0A6A4T162"/>
<comment type="caution">
    <text evidence="2">The sequence shown here is derived from an EMBL/GenBank/DDBJ whole genome shotgun (WGS) entry which is preliminary data.</text>
</comment>
<protein>
    <submittedName>
        <fullName evidence="2">Uncharacterized protein</fullName>
    </submittedName>
</protein>
<sequence length="133" mass="15174">MPCGQTLQRARRTAHGASPPPPPPPPPPPNRPRSARRTETHGRQLGVYGSRDTGEELDPLTAFLPRVGKYFNEVSILNEAKQTKIRKIYNRFRLRKCYVFEPQRRLKSDRRSSPARECSGNKKAPWLSLGKRS</sequence>
<gene>
    <name evidence="2" type="ORF">F2P81_009868</name>
</gene>
<dbReference type="EMBL" id="VEVO01000009">
    <property type="protein sequence ID" value="KAF0036994.1"/>
    <property type="molecule type" value="Genomic_DNA"/>
</dbReference>
<feature type="region of interest" description="Disordered" evidence="1">
    <location>
        <begin position="1"/>
        <end position="57"/>
    </location>
</feature>
<feature type="compositionally biased region" description="Basic and acidic residues" evidence="1">
    <location>
        <begin position="103"/>
        <end position="114"/>
    </location>
</feature>
<feature type="compositionally biased region" description="Pro residues" evidence="1">
    <location>
        <begin position="18"/>
        <end position="31"/>
    </location>
</feature>
<accession>A0A6A4T162</accession>
<name>A0A6A4T162_SCOMX</name>
<organism evidence="2 3">
    <name type="scientific">Scophthalmus maximus</name>
    <name type="common">Turbot</name>
    <name type="synonym">Psetta maxima</name>
    <dbReference type="NCBI Taxonomy" id="52904"/>
    <lineage>
        <taxon>Eukaryota</taxon>
        <taxon>Metazoa</taxon>
        <taxon>Chordata</taxon>
        <taxon>Craniata</taxon>
        <taxon>Vertebrata</taxon>
        <taxon>Euteleostomi</taxon>
        <taxon>Actinopterygii</taxon>
        <taxon>Neopterygii</taxon>
        <taxon>Teleostei</taxon>
        <taxon>Neoteleostei</taxon>
        <taxon>Acanthomorphata</taxon>
        <taxon>Carangaria</taxon>
        <taxon>Pleuronectiformes</taxon>
        <taxon>Pleuronectoidei</taxon>
        <taxon>Scophthalmidae</taxon>
        <taxon>Scophthalmus</taxon>
    </lineage>
</organism>
<dbReference type="SUPFAM" id="SSF101447">
    <property type="entry name" value="Formin homology 2 domain (FH2 domain)"/>
    <property type="match status" value="1"/>
</dbReference>
<evidence type="ECO:0000313" key="3">
    <source>
        <dbReference type="Proteomes" id="UP000438429"/>
    </source>
</evidence>
<dbReference type="Proteomes" id="UP000438429">
    <property type="component" value="Unassembled WGS sequence"/>
</dbReference>
<reference evidence="2 3" key="1">
    <citation type="submission" date="2019-06" db="EMBL/GenBank/DDBJ databases">
        <title>Draft genomes of female and male turbot (Scophthalmus maximus).</title>
        <authorList>
            <person name="Xu H."/>
            <person name="Xu X.-W."/>
            <person name="Shao C."/>
            <person name="Chen S."/>
        </authorList>
    </citation>
    <scope>NUCLEOTIDE SEQUENCE [LARGE SCALE GENOMIC DNA]</scope>
    <source>
        <strain evidence="2">Ysfricsl-2016a</strain>
        <tissue evidence="2">Blood</tissue>
    </source>
</reference>
<evidence type="ECO:0000313" key="2">
    <source>
        <dbReference type="EMBL" id="KAF0036994.1"/>
    </source>
</evidence>